<name>A0A3B0UVB8_9ZZZZ</name>
<gene>
    <name evidence="2" type="ORF">MNBD_CHLOROFLEXI01-163</name>
</gene>
<sequence>MDQENQDDQRSIYKAVDKMAWIKMISLSEATGVLKKMYEKYAGPDGTVDNILRIHSLNPKSLKTHYDLYAHLMRGRSDLSRAQREMIAVVASVANRCHY</sequence>
<evidence type="ECO:0000259" key="1">
    <source>
        <dbReference type="Pfam" id="PF02627"/>
    </source>
</evidence>
<dbReference type="SUPFAM" id="SSF69118">
    <property type="entry name" value="AhpD-like"/>
    <property type="match status" value="1"/>
</dbReference>
<dbReference type="EMBL" id="UOEU01000571">
    <property type="protein sequence ID" value="VAW35095.1"/>
    <property type="molecule type" value="Genomic_DNA"/>
</dbReference>
<dbReference type="PANTHER" id="PTHR35446">
    <property type="entry name" value="SI:CH211-175M2.5"/>
    <property type="match status" value="1"/>
</dbReference>
<dbReference type="InterPro" id="IPR003779">
    <property type="entry name" value="CMD-like"/>
</dbReference>
<dbReference type="GO" id="GO:0051920">
    <property type="term" value="F:peroxiredoxin activity"/>
    <property type="evidence" value="ECO:0007669"/>
    <property type="project" value="InterPro"/>
</dbReference>
<keyword evidence="2" id="KW-0575">Peroxidase</keyword>
<organism evidence="2">
    <name type="scientific">hydrothermal vent metagenome</name>
    <dbReference type="NCBI Taxonomy" id="652676"/>
    <lineage>
        <taxon>unclassified sequences</taxon>
        <taxon>metagenomes</taxon>
        <taxon>ecological metagenomes</taxon>
    </lineage>
</organism>
<dbReference type="AlphaFoldDB" id="A0A3B0UVB8"/>
<dbReference type="PANTHER" id="PTHR35446:SF2">
    <property type="entry name" value="CARBOXYMUCONOLACTONE DECARBOXYLASE-LIKE DOMAIN-CONTAINING PROTEIN"/>
    <property type="match status" value="1"/>
</dbReference>
<keyword evidence="2" id="KW-0560">Oxidoreductase</keyword>
<dbReference type="Gene3D" id="1.20.1290.10">
    <property type="entry name" value="AhpD-like"/>
    <property type="match status" value="1"/>
</dbReference>
<feature type="domain" description="Carboxymuconolactone decarboxylase-like" evidence="1">
    <location>
        <begin position="66"/>
        <end position="99"/>
    </location>
</feature>
<dbReference type="InterPro" id="IPR029032">
    <property type="entry name" value="AhpD-like"/>
</dbReference>
<accession>A0A3B0UVB8</accession>
<evidence type="ECO:0000313" key="2">
    <source>
        <dbReference type="EMBL" id="VAW35095.1"/>
    </source>
</evidence>
<proteinExistence type="predicted"/>
<reference evidence="2" key="1">
    <citation type="submission" date="2018-06" db="EMBL/GenBank/DDBJ databases">
        <authorList>
            <person name="Zhirakovskaya E."/>
        </authorList>
    </citation>
    <scope>NUCLEOTIDE SEQUENCE</scope>
</reference>
<dbReference type="Pfam" id="PF02627">
    <property type="entry name" value="CMD"/>
    <property type="match status" value="1"/>
</dbReference>
<protein>
    <submittedName>
        <fullName evidence="2">Uncharacterized peroxidase-related enzyme subfamily</fullName>
    </submittedName>
</protein>